<dbReference type="AlphaFoldDB" id="A0A4S8PC89"/>
<gene>
    <name evidence="2" type="ORF">E9998_15830</name>
</gene>
<evidence type="ECO:0008006" key="4">
    <source>
        <dbReference type="Google" id="ProtNLM"/>
    </source>
</evidence>
<dbReference type="OrthoDB" id="5193953at2"/>
<evidence type="ECO:0000313" key="2">
    <source>
        <dbReference type="EMBL" id="THV27321.1"/>
    </source>
</evidence>
<feature type="signal peptide" evidence="1">
    <location>
        <begin position="1"/>
        <end position="27"/>
    </location>
</feature>
<feature type="chain" id="PRO_5038437790" description="Secreted protein" evidence="1">
    <location>
        <begin position="28"/>
        <end position="145"/>
    </location>
</feature>
<protein>
    <recommendedName>
        <fullName evidence="4">Secreted protein</fullName>
    </recommendedName>
</protein>
<organism evidence="2 3">
    <name type="scientific">Glycomyces paridis</name>
    <dbReference type="NCBI Taxonomy" id="2126555"/>
    <lineage>
        <taxon>Bacteria</taxon>
        <taxon>Bacillati</taxon>
        <taxon>Actinomycetota</taxon>
        <taxon>Actinomycetes</taxon>
        <taxon>Glycomycetales</taxon>
        <taxon>Glycomycetaceae</taxon>
        <taxon>Glycomyces</taxon>
    </lineage>
</organism>
<keyword evidence="3" id="KW-1185">Reference proteome</keyword>
<proteinExistence type="predicted"/>
<dbReference type="InterPro" id="IPR046023">
    <property type="entry name" value="DUF5980"/>
</dbReference>
<name>A0A4S8PC89_9ACTN</name>
<dbReference type="Pfam" id="PF19410">
    <property type="entry name" value="DUF5980"/>
    <property type="match status" value="1"/>
</dbReference>
<sequence length="145" mass="15286">MKRSVSRPFKFILALAAGLLMAFSVAAAPAAADQAEATWELADGEQRLCIPAGHPYWSYFVGFISGSWSSTLEAEVTGLPEGTVTSMTTSVPPGDNGDSSVGTIWIAVDLPPLDYGDYPALLTVTDGTSTQTMPILIRAQDAWGC</sequence>
<dbReference type="EMBL" id="STGX01000011">
    <property type="protein sequence ID" value="THV27321.1"/>
    <property type="molecule type" value="Genomic_DNA"/>
</dbReference>
<reference evidence="2 3" key="1">
    <citation type="journal article" date="2018" name="Int. J. Syst. Evol. Microbiol.">
        <title>Glycomyces paridis sp. nov., isolated from the medicinal plant Paris polyphylla.</title>
        <authorList>
            <person name="Fang X.M."/>
            <person name="Bai J.L."/>
            <person name="Su J."/>
            <person name="Zhao L.L."/>
            <person name="Liu H.Y."/>
            <person name="Ma B.P."/>
            <person name="Zhang Y.Q."/>
            <person name="Yu L.Y."/>
        </authorList>
    </citation>
    <scope>NUCLEOTIDE SEQUENCE [LARGE SCALE GENOMIC DNA]</scope>
    <source>
        <strain evidence="2 3">CPCC 204357</strain>
    </source>
</reference>
<accession>A0A4S8PC89</accession>
<dbReference type="Proteomes" id="UP000305792">
    <property type="component" value="Unassembled WGS sequence"/>
</dbReference>
<keyword evidence="1" id="KW-0732">Signal</keyword>
<evidence type="ECO:0000256" key="1">
    <source>
        <dbReference type="SAM" id="SignalP"/>
    </source>
</evidence>
<comment type="caution">
    <text evidence="2">The sequence shown here is derived from an EMBL/GenBank/DDBJ whole genome shotgun (WGS) entry which is preliminary data.</text>
</comment>
<evidence type="ECO:0000313" key="3">
    <source>
        <dbReference type="Proteomes" id="UP000305792"/>
    </source>
</evidence>
<dbReference type="RefSeq" id="WP_136530664.1">
    <property type="nucleotide sequence ID" value="NZ_STGX01000011.1"/>
</dbReference>